<comment type="subcellular location">
    <subcellularLocation>
        <location evidence="1 7">Cell membrane</location>
        <topology evidence="1 7">Multi-pass membrane protein</topology>
    </subcellularLocation>
</comment>
<protein>
    <submittedName>
        <fullName evidence="9">Peptide/nickel transport system permease protein</fullName>
    </submittedName>
</protein>
<dbReference type="SUPFAM" id="SSF161098">
    <property type="entry name" value="MetI-like"/>
    <property type="match status" value="1"/>
</dbReference>
<keyword evidence="10" id="KW-1185">Reference proteome</keyword>
<proteinExistence type="inferred from homology"/>
<accession>A0A3N2D8D4</accession>
<dbReference type="GO" id="GO:0005886">
    <property type="term" value="C:plasma membrane"/>
    <property type="evidence" value="ECO:0007669"/>
    <property type="project" value="UniProtKB-SubCell"/>
</dbReference>
<dbReference type="InterPro" id="IPR000515">
    <property type="entry name" value="MetI-like"/>
</dbReference>
<dbReference type="Pfam" id="PF19300">
    <property type="entry name" value="BPD_transp_1_N"/>
    <property type="match status" value="1"/>
</dbReference>
<feature type="transmembrane region" description="Helical" evidence="7">
    <location>
        <begin position="9"/>
        <end position="29"/>
    </location>
</feature>
<evidence type="ECO:0000256" key="7">
    <source>
        <dbReference type="RuleBase" id="RU363032"/>
    </source>
</evidence>
<sequence length="327" mass="36143">MTQFVIRRLLLLIPFLFLISVVAFVIIQLPPGDFVDTYIRNLEMQGGTVNQAQIDALRARYGLDRPLIAQYWLWMSNLLRGDFGNSFLYDRPVAAVLAERIPRTIALALVSMLVTWVIAIPVGIYSALKKYSFGDHLVTFLSFVGVAVPPFLLALVSMYLIFDNTGFLITGLYSPEFRNAPWSVAKFLDLLKNTWLPIAVLAITGAAGTIRVLRSSLLDELKKLYVTTARAKGLPEHRVILKYPVRIAINPLVSTIGWMLPAMVGGEVVVSKVLNLPTTGPVLLESILSQDMYLTGAIVLILSALTIVGTLLSDILLAAIDPRIRYS</sequence>
<dbReference type="InterPro" id="IPR035906">
    <property type="entry name" value="MetI-like_sf"/>
</dbReference>
<evidence type="ECO:0000313" key="9">
    <source>
        <dbReference type="EMBL" id="ROR96030.1"/>
    </source>
</evidence>
<evidence type="ECO:0000313" key="10">
    <source>
        <dbReference type="Proteomes" id="UP000275356"/>
    </source>
</evidence>
<keyword evidence="6 7" id="KW-0472">Membrane</keyword>
<dbReference type="Proteomes" id="UP000275356">
    <property type="component" value="Unassembled WGS sequence"/>
</dbReference>
<organism evidence="9 10">
    <name type="scientific">Salana multivorans</name>
    <dbReference type="NCBI Taxonomy" id="120377"/>
    <lineage>
        <taxon>Bacteria</taxon>
        <taxon>Bacillati</taxon>
        <taxon>Actinomycetota</taxon>
        <taxon>Actinomycetes</taxon>
        <taxon>Micrococcales</taxon>
        <taxon>Beutenbergiaceae</taxon>
        <taxon>Salana</taxon>
    </lineage>
</organism>
<dbReference type="InterPro" id="IPR045621">
    <property type="entry name" value="BPD_transp_1_N"/>
</dbReference>
<dbReference type="Gene3D" id="1.10.3720.10">
    <property type="entry name" value="MetI-like"/>
    <property type="match status" value="1"/>
</dbReference>
<dbReference type="EMBL" id="RKHQ01000001">
    <property type="protein sequence ID" value="ROR96030.1"/>
    <property type="molecule type" value="Genomic_DNA"/>
</dbReference>
<keyword evidence="2 7" id="KW-0813">Transport</keyword>
<evidence type="ECO:0000256" key="3">
    <source>
        <dbReference type="ARBA" id="ARBA00022475"/>
    </source>
</evidence>
<comment type="caution">
    <text evidence="9">The sequence shown here is derived from an EMBL/GenBank/DDBJ whole genome shotgun (WGS) entry which is preliminary data.</text>
</comment>
<evidence type="ECO:0000259" key="8">
    <source>
        <dbReference type="PROSITE" id="PS50928"/>
    </source>
</evidence>
<dbReference type="PANTHER" id="PTHR30465">
    <property type="entry name" value="INNER MEMBRANE ABC TRANSPORTER"/>
    <property type="match status" value="1"/>
</dbReference>
<dbReference type="GO" id="GO:0055085">
    <property type="term" value="P:transmembrane transport"/>
    <property type="evidence" value="ECO:0007669"/>
    <property type="project" value="InterPro"/>
</dbReference>
<evidence type="ECO:0000256" key="5">
    <source>
        <dbReference type="ARBA" id="ARBA00022989"/>
    </source>
</evidence>
<evidence type="ECO:0000256" key="2">
    <source>
        <dbReference type="ARBA" id="ARBA00022448"/>
    </source>
</evidence>
<dbReference type="Pfam" id="PF00528">
    <property type="entry name" value="BPD_transp_1"/>
    <property type="match status" value="1"/>
</dbReference>
<dbReference type="RefSeq" id="WP_123738266.1">
    <property type="nucleotide sequence ID" value="NZ_RKHQ01000001.1"/>
</dbReference>
<feature type="transmembrane region" description="Helical" evidence="7">
    <location>
        <begin position="105"/>
        <end position="128"/>
    </location>
</feature>
<evidence type="ECO:0000256" key="1">
    <source>
        <dbReference type="ARBA" id="ARBA00004651"/>
    </source>
</evidence>
<gene>
    <name evidence="9" type="ORF">EDD28_0604</name>
</gene>
<feature type="transmembrane region" description="Helical" evidence="7">
    <location>
        <begin position="140"/>
        <end position="162"/>
    </location>
</feature>
<name>A0A3N2D8D4_9MICO</name>
<evidence type="ECO:0000256" key="6">
    <source>
        <dbReference type="ARBA" id="ARBA00023136"/>
    </source>
</evidence>
<evidence type="ECO:0000256" key="4">
    <source>
        <dbReference type="ARBA" id="ARBA00022692"/>
    </source>
</evidence>
<feature type="transmembrane region" description="Helical" evidence="7">
    <location>
        <begin position="294"/>
        <end position="320"/>
    </location>
</feature>
<dbReference type="PROSITE" id="PS50928">
    <property type="entry name" value="ABC_TM1"/>
    <property type="match status" value="1"/>
</dbReference>
<feature type="transmembrane region" description="Helical" evidence="7">
    <location>
        <begin position="194"/>
        <end position="213"/>
    </location>
</feature>
<feature type="transmembrane region" description="Helical" evidence="7">
    <location>
        <begin position="252"/>
        <end position="274"/>
    </location>
</feature>
<dbReference type="AlphaFoldDB" id="A0A3N2D8D4"/>
<reference evidence="9 10" key="1">
    <citation type="submission" date="2018-11" db="EMBL/GenBank/DDBJ databases">
        <title>Sequencing the genomes of 1000 actinobacteria strains.</title>
        <authorList>
            <person name="Klenk H.-P."/>
        </authorList>
    </citation>
    <scope>NUCLEOTIDE SEQUENCE [LARGE SCALE GENOMIC DNA]</scope>
    <source>
        <strain evidence="9 10">DSM 13521</strain>
    </source>
</reference>
<dbReference type="OrthoDB" id="3543764at2"/>
<feature type="domain" description="ABC transmembrane type-1" evidence="8">
    <location>
        <begin position="101"/>
        <end position="313"/>
    </location>
</feature>
<keyword evidence="4 7" id="KW-0812">Transmembrane</keyword>
<dbReference type="PANTHER" id="PTHR30465:SF43">
    <property type="entry name" value="OLIGOPEPTIDE ABC TRANSPORTER, PERMEASE PROTEIN"/>
    <property type="match status" value="1"/>
</dbReference>
<keyword evidence="5 7" id="KW-1133">Transmembrane helix</keyword>
<comment type="similarity">
    <text evidence="7">Belongs to the binding-protein-dependent transport system permease family.</text>
</comment>
<keyword evidence="3" id="KW-1003">Cell membrane</keyword>